<organism evidence="1 2">
    <name type="scientific">Anaerococcus faecalis</name>
    <dbReference type="NCBI Taxonomy" id="2742993"/>
    <lineage>
        <taxon>Bacteria</taxon>
        <taxon>Bacillati</taxon>
        <taxon>Bacillota</taxon>
        <taxon>Tissierellia</taxon>
        <taxon>Tissierellales</taxon>
        <taxon>Peptoniphilaceae</taxon>
        <taxon>Anaerococcus</taxon>
    </lineage>
</organism>
<reference evidence="1 2" key="1">
    <citation type="submission" date="2020-06" db="EMBL/GenBank/DDBJ databases">
        <title>Anaerococcus sp. nov., isolated form swine feces.</title>
        <authorList>
            <person name="Yu S."/>
        </authorList>
    </citation>
    <scope>NUCLEOTIDE SEQUENCE [LARGE SCALE GENOMIC DNA]</scope>
    <source>
        <strain evidence="1 2">AGMB00486</strain>
    </source>
</reference>
<name>A0ABX2NAL1_9FIRM</name>
<keyword evidence="2" id="KW-1185">Reference proteome</keyword>
<dbReference type="RefSeq" id="WP_176269819.1">
    <property type="nucleotide sequence ID" value="NZ_JABVBA010000006.1"/>
</dbReference>
<evidence type="ECO:0000313" key="2">
    <source>
        <dbReference type="Proteomes" id="UP000540919"/>
    </source>
</evidence>
<comment type="caution">
    <text evidence="1">The sequence shown here is derived from an EMBL/GenBank/DDBJ whole genome shotgun (WGS) entry which is preliminary data.</text>
</comment>
<gene>
    <name evidence="1" type="ORF">HV819_06820</name>
</gene>
<evidence type="ECO:0000313" key="1">
    <source>
        <dbReference type="EMBL" id="NVF11694.1"/>
    </source>
</evidence>
<proteinExistence type="predicted"/>
<accession>A0ABX2NAL1</accession>
<protein>
    <submittedName>
        <fullName evidence="1">Uncharacterized protein</fullName>
    </submittedName>
</protein>
<dbReference type="EMBL" id="JABVBA010000006">
    <property type="protein sequence ID" value="NVF11694.1"/>
    <property type="molecule type" value="Genomic_DNA"/>
</dbReference>
<dbReference type="Proteomes" id="UP000540919">
    <property type="component" value="Unassembled WGS sequence"/>
</dbReference>
<sequence>MLEKEVLELVVKKVMDKFARENNGSKGWTKEDIQNEVLNLGGTMTDVYEAMKIGMDICLSEQWMQEPIFS</sequence>